<proteinExistence type="predicted"/>
<comment type="caution">
    <text evidence="1">The sequence shown here is derived from an EMBL/GenBank/DDBJ whole genome shotgun (WGS) entry which is preliminary data.</text>
</comment>
<organism evidence="1 2">
    <name type="scientific">Acanthoscelides obtectus</name>
    <name type="common">Bean weevil</name>
    <name type="synonym">Bruchus obtectus</name>
    <dbReference type="NCBI Taxonomy" id="200917"/>
    <lineage>
        <taxon>Eukaryota</taxon>
        <taxon>Metazoa</taxon>
        <taxon>Ecdysozoa</taxon>
        <taxon>Arthropoda</taxon>
        <taxon>Hexapoda</taxon>
        <taxon>Insecta</taxon>
        <taxon>Pterygota</taxon>
        <taxon>Neoptera</taxon>
        <taxon>Endopterygota</taxon>
        <taxon>Coleoptera</taxon>
        <taxon>Polyphaga</taxon>
        <taxon>Cucujiformia</taxon>
        <taxon>Chrysomeloidea</taxon>
        <taxon>Chrysomelidae</taxon>
        <taxon>Bruchinae</taxon>
        <taxon>Bruchini</taxon>
        <taxon>Acanthoscelides</taxon>
    </lineage>
</organism>
<accession>A0A9P0NX52</accession>
<reference evidence="1" key="1">
    <citation type="submission" date="2022-03" db="EMBL/GenBank/DDBJ databases">
        <authorList>
            <person name="Sayadi A."/>
        </authorList>
    </citation>
    <scope>NUCLEOTIDE SEQUENCE</scope>
</reference>
<dbReference type="EMBL" id="CAKOFQ010006703">
    <property type="protein sequence ID" value="CAH1962642.1"/>
    <property type="molecule type" value="Genomic_DNA"/>
</dbReference>
<dbReference type="AlphaFoldDB" id="A0A9P0NX52"/>
<name>A0A9P0NX52_ACAOB</name>
<evidence type="ECO:0000313" key="2">
    <source>
        <dbReference type="Proteomes" id="UP001152888"/>
    </source>
</evidence>
<dbReference type="Proteomes" id="UP001152888">
    <property type="component" value="Unassembled WGS sequence"/>
</dbReference>
<gene>
    <name evidence="1" type="ORF">ACAOBT_LOCUS4770</name>
</gene>
<evidence type="ECO:0000313" key="1">
    <source>
        <dbReference type="EMBL" id="CAH1962642.1"/>
    </source>
</evidence>
<sequence>MSKELLLRIGIPPSVCQTFLLSRKLKTDCVDKGSSHQKNI</sequence>
<keyword evidence="2" id="KW-1185">Reference proteome</keyword>
<protein>
    <submittedName>
        <fullName evidence="1">Uncharacterized protein</fullName>
    </submittedName>
</protein>